<keyword evidence="4" id="KW-1185">Reference proteome</keyword>
<keyword evidence="1" id="KW-0472">Membrane</keyword>
<dbReference type="EMBL" id="CP036150">
    <property type="protein sequence ID" value="QEN08095.1"/>
    <property type="molecule type" value="Genomic_DNA"/>
</dbReference>
<protein>
    <recommendedName>
        <fullName evidence="2">4Fe-4S ferredoxin-type domain-containing protein</fullName>
    </recommendedName>
</protein>
<dbReference type="RefSeq" id="WP_149486175.1">
    <property type="nucleotide sequence ID" value="NZ_CP036150.1"/>
</dbReference>
<dbReference type="KEGG" id="ock:EXM22_08890"/>
<dbReference type="AlphaFoldDB" id="A0A5C1QIU2"/>
<dbReference type="Proteomes" id="UP000324209">
    <property type="component" value="Chromosome"/>
</dbReference>
<feature type="transmembrane region" description="Helical" evidence="1">
    <location>
        <begin position="145"/>
        <end position="163"/>
    </location>
</feature>
<keyword evidence="1" id="KW-0812">Transmembrane</keyword>
<feature type="domain" description="4Fe-4S ferredoxin-type" evidence="2">
    <location>
        <begin position="149"/>
        <end position="179"/>
    </location>
</feature>
<feature type="domain" description="4Fe-4S ferredoxin-type" evidence="2">
    <location>
        <begin position="26"/>
        <end position="55"/>
    </location>
</feature>
<gene>
    <name evidence="3" type="ORF">EXM22_08890</name>
</gene>
<reference evidence="3 4" key="1">
    <citation type="submission" date="2019-02" db="EMBL/GenBank/DDBJ databases">
        <title>Complete Genome Sequence and Methylome Analysis of free living Spirochaetas.</title>
        <authorList>
            <person name="Fomenkov A."/>
            <person name="Dubinina G."/>
            <person name="Leshcheva N."/>
            <person name="Mikheeva N."/>
            <person name="Grabovich M."/>
            <person name="Vincze T."/>
            <person name="Roberts R.J."/>
        </authorList>
    </citation>
    <scope>NUCLEOTIDE SEQUENCE [LARGE SCALE GENOMIC DNA]</scope>
    <source>
        <strain evidence="3 4">K2</strain>
    </source>
</reference>
<sequence length="186" mass="21697">MARDKFLFSSFTVFYFLAGFVNIHFAGLALLCMGTPFVLLVRNKKNLWCRGICPRRDYFSLFKFMNVGLKVPRWLVSFKMKNILFTYFCFNLMLIGLSTVFVSQGQMSPIDRVRLFIFFQIPLEMPQLFSFQTVNPVFLHLSYRFYSLMLSSVILGTILAVLFKPATWCVICPVNTLSQRYIDHLS</sequence>
<proteinExistence type="predicted"/>
<evidence type="ECO:0000313" key="4">
    <source>
        <dbReference type="Proteomes" id="UP000324209"/>
    </source>
</evidence>
<evidence type="ECO:0000313" key="3">
    <source>
        <dbReference type="EMBL" id="QEN08095.1"/>
    </source>
</evidence>
<evidence type="ECO:0000259" key="2">
    <source>
        <dbReference type="Pfam" id="PF12801"/>
    </source>
</evidence>
<dbReference type="InterPro" id="IPR017896">
    <property type="entry name" value="4Fe4S_Fe-S-bd"/>
</dbReference>
<dbReference type="OrthoDB" id="9786132at2"/>
<name>A0A5C1QIU2_9SPIO</name>
<dbReference type="Pfam" id="PF12801">
    <property type="entry name" value="Fer4_5"/>
    <property type="match status" value="2"/>
</dbReference>
<organism evidence="3 4">
    <name type="scientific">Oceanispirochaeta crateris</name>
    <dbReference type="NCBI Taxonomy" id="2518645"/>
    <lineage>
        <taxon>Bacteria</taxon>
        <taxon>Pseudomonadati</taxon>
        <taxon>Spirochaetota</taxon>
        <taxon>Spirochaetia</taxon>
        <taxon>Spirochaetales</taxon>
        <taxon>Spirochaetaceae</taxon>
        <taxon>Oceanispirochaeta</taxon>
    </lineage>
</organism>
<feature type="transmembrane region" description="Helical" evidence="1">
    <location>
        <begin position="12"/>
        <end position="41"/>
    </location>
</feature>
<feature type="transmembrane region" description="Helical" evidence="1">
    <location>
        <begin position="83"/>
        <end position="102"/>
    </location>
</feature>
<evidence type="ECO:0000256" key="1">
    <source>
        <dbReference type="SAM" id="Phobius"/>
    </source>
</evidence>
<accession>A0A5C1QIU2</accession>
<keyword evidence="1" id="KW-1133">Transmembrane helix</keyword>